<evidence type="ECO:0000256" key="7">
    <source>
        <dbReference type="RuleBase" id="RU369079"/>
    </source>
</evidence>
<comment type="similarity">
    <text evidence="7">Belongs to the TRAP transporter small permease family.</text>
</comment>
<evidence type="ECO:0000313" key="9">
    <source>
        <dbReference type="EMBL" id="SNY46966.1"/>
    </source>
</evidence>
<evidence type="ECO:0000256" key="3">
    <source>
        <dbReference type="ARBA" id="ARBA00022475"/>
    </source>
</evidence>
<feature type="transmembrane region" description="Helical" evidence="7">
    <location>
        <begin position="6"/>
        <end position="33"/>
    </location>
</feature>
<organism evidence="9 10">
    <name type="scientific">Pseudooceanicola antarcticus</name>
    <dbReference type="NCBI Taxonomy" id="1247613"/>
    <lineage>
        <taxon>Bacteria</taxon>
        <taxon>Pseudomonadati</taxon>
        <taxon>Pseudomonadota</taxon>
        <taxon>Alphaproteobacteria</taxon>
        <taxon>Rhodobacterales</taxon>
        <taxon>Paracoccaceae</taxon>
        <taxon>Pseudooceanicola</taxon>
    </lineage>
</organism>
<dbReference type="InterPro" id="IPR055348">
    <property type="entry name" value="DctQ"/>
</dbReference>
<dbReference type="AlphaFoldDB" id="A0A285IIR0"/>
<dbReference type="RefSeq" id="WP_232617756.1">
    <property type="nucleotide sequence ID" value="NZ_OBEA01000002.1"/>
</dbReference>
<name>A0A285IIR0_9RHOB</name>
<dbReference type="Pfam" id="PF04290">
    <property type="entry name" value="DctQ"/>
    <property type="match status" value="1"/>
</dbReference>
<keyword evidence="3" id="KW-1003">Cell membrane</keyword>
<dbReference type="Proteomes" id="UP000231655">
    <property type="component" value="Unassembled WGS sequence"/>
</dbReference>
<dbReference type="GO" id="GO:0005886">
    <property type="term" value="C:plasma membrane"/>
    <property type="evidence" value="ECO:0007669"/>
    <property type="project" value="UniProtKB-SubCell"/>
</dbReference>
<evidence type="ECO:0000256" key="2">
    <source>
        <dbReference type="ARBA" id="ARBA00022448"/>
    </source>
</evidence>
<keyword evidence="5 7" id="KW-1133">Transmembrane helix</keyword>
<reference evidence="9 10" key="1">
    <citation type="submission" date="2017-09" db="EMBL/GenBank/DDBJ databases">
        <authorList>
            <person name="Ehlers B."/>
            <person name="Leendertz F.H."/>
        </authorList>
    </citation>
    <scope>NUCLEOTIDE SEQUENCE [LARGE SCALE GENOMIC DNA]</scope>
    <source>
        <strain evidence="9 10">CGMCC 1.12662</strain>
    </source>
</reference>
<comment type="subunit">
    <text evidence="7">The complex comprises the extracytoplasmic solute receptor protein and the two transmembrane proteins.</text>
</comment>
<evidence type="ECO:0000313" key="10">
    <source>
        <dbReference type="Proteomes" id="UP000231655"/>
    </source>
</evidence>
<keyword evidence="2 7" id="KW-0813">Transport</keyword>
<keyword evidence="4 7" id="KW-0812">Transmembrane</keyword>
<feature type="transmembrane region" description="Helical" evidence="7">
    <location>
        <begin position="111"/>
        <end position="132"/>
    </location>
</feature>
<evidence type="ECO:0000259" key="8">
    <source>
        <dbReference type="Pfam" id="PF04290"/>
    </source>
</evidence>
<keyword evidence="6 7" id="KW-0472">Membrane</keyword>
<comment type="caution">
    <text evidence="7">Lacks conserved residue(s) required for the propagation of feature annotation.</text>
</comment>
<feature type="transmembrane region" description="Helical" evidence="7">
    <location>
        <begin position="152"/>
        <end position="176"/>
    </location>
</feature>
<protein>
    <recommendedName>
        <fullName evidence="7">TRAP transporter small permease protein</fullName>
    </recommendedName>
</protein>
<accession>A0A285IIR0</accession>
<evidence type="ECO:0000256" key="4">
    <source>
        <dbReference type="ARBA" id="ARBA00022692"/>
    </source>
</evidence>
<comment type="subcellular location">
    <subcellularLocation>
        <location evidence="7">Cell inner membrane</location>
        <topology evidence="7">Multi-pass membrane protein</topology>
    </subcellularLocation>
    <subcellularLocation>
        <location evidence="1">Cell membrane</location>
        <topology evidence="1">Multi-pass membrane protein</topology>
    </subcellularLocation>
</comment>
<evidence type="ECO:0000256" key="5">
    <source>
        <dbReference type="ARBA" id="ARBA00022989"/>
    </source>
</evidence>
<keyword evidence="7" id="KW-0997">Cell inner membrane</keyword>
<gene>
    <name evidence="9" type="ORF">SAMN06297129_1075</name>
</gene>
<sequence length="196" mass="21191">MRIYPLFLWLARIMAILGGLVLTVLVLLTVVSVTGRALNGVMHLGWVESLAGPLAQGLLDAGLGPITGDFELVEAGIAFTIFAFLPLAQISGSHATVDIFTSFLPISANRVLMALWEVLFAAALIVIAWRLYEGMQGKMRYNETTFLLQFPVWWAFAASFAAAVMAALVSSFTAAARVWEMLTGASVLPEFGEVDH</sequence>
<comment type="function">
    <text evidence="7">Part of the tripartite ATP-independent periplasmic (TRAP) transport system.</text>
</comment>
<proteinExistence type="inferred from homology"/>
<feature type="domain" description="Tripartite ATP-independent periplasmic transporters DctQ component" evidence="8">
    <location>
        <begin position="65"/>
        <end position="170"/>
    </location>
</feature>
<dbReference type="GO" id="GO:0022857">
    <property type="term" value="F:transmembrane transporter activity"/>
    <property type="evidence" value="ECO:0007669"/>
    <property type="project" value="UniProtKB-UniRule"/>
</dbReference>
<evidence type="ECO:0000256" key="6">
    <source>
        <dbReference type="ARBA" id="ARBA00023136"/>
    </source>
</evidence>
<dbReference type="EMBL" id="OBEA01000002">
    <property type="protein sequence ID" value="SNY46966.1"/>
    <property type="molecule type" value="Genomic_DNA"/>
</dbReference>
<evidence type="ECO:0000256" key="1">
    <source>
        <dbReference type="ARBA" id="ARBA00004651"/>
    </source>
</evidence>